<dbReference type="CDD" id="cd17317">
    <property type="entry name" value="MFS_SLC22"/>
    <property type="match status" value="2"/>
</dbReference>
<accession>A0A8S3UL46</accession>
<protein>
    <submittedName>
        <fullName evidence="7">SLC22A4_5</fullName>
    </submittedName>
</protein>
<dbReference type="GO" id="GO:0016020">
    <property type="term" value="C:membrane"/>
    <property type="evidence" value="ECO:0007669"/>
    <property type="project" value="UniProtKB-SubCell"/>
</dbReference>
<feature type="transmembrane region" description="Helical" evidence="5">
    <location>
        <begin position="409"/>
        <end position="432"/>
    </location>
</feature>
<dbReference type="SUPFAM" id="SSF103473">
    <property type="entry name" value="MFS general substrate transporter"/>
    <property type="match status" value="2"/>
</dbReference>
<evidence type="ECO:0000256" key="3">
    <source>
        <dbReference type="ARBA" id="ARBA00022989"/>
    </source>
</evidence>
<feature type="transmembrane region" description="Helical" evidence="5">
    <location>
        <begin position="319"/>
        <end position="339"/>
    </location>
</feature>
<dbReference type="OrthoDB" id="2544694at2759"/>
<dbReference type="PROSITE" id="PS50850">
    <property type="entry name" value="MFS"/>
    <property type="match status" value="2"/>
</dbReference>
<dbReference type="PROSITE" id="PS00216">
    <property type="entry name" value="SUGAR_TRANSPORT_1"/>
    <property type="match status" value="1"/>
</dbReference>
<gene>
    <name evidence="7" type="ORF">MEDL_59085</name>
</gene>
<feature type="transmembrane region" description="Helical" evidence="5">
    <location>
        <begin position="163"/>
        <end position="181"/>
    </location>
</feature>
<feature type="transmembrane region" description="Helical" evidence="5">
    <location>
        <begin position="886"/>
        <end position="905"/>
    </location>
</feature>
<dbReference type="Proteomes" id="UP000683360">
    <property type="component" value="Unassembled WGS sequence"/>
</dbReference>
<dbReference type="Gene3D" id="1.20.1250.20">
    <property type="entry name" value="MFS general substrate transporter like domains"/>
    <property type="match status" value="2"/>
</dbReference>
<evidence type="ECO:0000256" key="2">
    <source>
        <dbReference type="ARBA" id="ARBA00022692"/>
    </source>
</evidence>
<dbReference type="InterPro" id="IPR005828">
    <property type="entry name" value="MFS_sugar_transport-like"/>
</dbReference>
<evidence type="ECO:0000256" key="4">
    <source>
        <dbReference type="ARBA" id="ARBA00023136"/>
    </source>
</evidence>
<evidence type="ECO:0000313" key="7">
    <source>
        <dbReference type="EMBL" id="CAG2247091.1"/>
    </source>
</evidence>
<feature type="transmembrane region" description="Helical" evidence="5">
    <location>
        <begin position="715"/>
        <end position="736"/>
    </location>
</feature>
<name>A0A8S3UL46_MYTED</name>
<feature type="transmembrane region" description="Helical" evidence="5">
    <location>
        <begin position="385"/>
        <end position="403"/>
    </location>
</feature>
<feature type="transmembrane region" description="Helical" evidence="5">
    <location>
        <begin position="820"/>
        <end position="841"/>
    </location>
</feature>
<dbReference type="EMBL" id="CAJPWZ010002891">
    <property type="protein sequence ID" value="CAG2247091.1"/>
    <property type="molecule type" value="Genomic_DNA"/>
</dbReference>
<feature type="transmembrane region" description="Helical" evidence="5">
    <location>
        <begin position="629"/>
        <end position="647"/>
    </location>
</feature>
<dbReference type="Pfam" id="PF00083">
    <property type="entry name" value="Sugar_tr"/>
    <property type="match status" value="2"/>
</dbReference>
<dbReference type="PANTHER" id="PTHR24064">
    <property type="entry name" value="SOLUTE CARRIER FAMILY 22 MEMBER"/>
    <property type="match status" value="1"/>
</dbReference>
<feature type="transmembrane region" description="Helical" evidence="5">
    <location>
        <begin position="21"/>
        <end position="43"/>
    </location>
</feature>
<feature type="transmembrane region" description="Helical" evidence="5">
    <location>
        <begin position="977"/>
        <end position="998"/>
    </location>
</feature>
<feature type="transmembrane region" description="Helical" evidence="5">
    <location>
        <begin position="477"/>
        <end position="497"/>
    </location>
</feature>
<dbReference type="InterPro" id="IPR020846">
    <property type="entry name" value="MFS_dom"/>
</dbReference>
<reference evidence="7" key="1">
    <citation type="submission" date="2021-03" db="EMBL/GenBank/DDBJ databases">
        <authorList>
            <person name="Bekaert M."/>
        </authorList>
    </citation>
    <scope>NUCLEOTIDE SEQUENCE</scope>
</reference>
<keyword evidence="4 5" id="KW-0472">Membrane</keyword>
<evidence type="ECO:0000256" key="1">
    <source>
        <dbReference type="ARBA" id="ARBA00004141"/>
    </source>
</evidence>
<dbReference type="FunFam" id="1.20.1250.20:FF:000023">
    <property type="entry name" value="Solute carrier family 22 member 6"/>
    <property type="match status" value="2"/>
</dbReference>
<keyword evidence="3 5" id="KW-1133">Transmembrane helix</keyword>
<evidence type="ECO:0000259" key="6">
    <source>
        <dbReference type="PROSITE" id="PS50850"/>
    </source>
</evidence>
<comment type="subcellular location">
    <subcellularLocation>
        <location evidence="1">Membrane</location>
        <topology evidence="1">Multi-pass membrane protein</topology>
    </subcellularLocation>
</comment>
<feature type="transmembrane region" description="Helical" evidence="5">
    <location>
        <begin position="351"/>
        <end position="373"/>
    </location>
</feature>
<feature type="transmembrane region" description="Helical" evidence="5">
    <location>
        <begin position="659"/>
        <end position="678"/>
    </location>
</feature>
<dbReference type="GO" id="GO:0022857">
    <property type="term" value="F:transmembrane transporter activity"/>
    <property type="evidence" value="ECO:0007669"/>
    <property type="project" value="InterPro"/>
</dbReference>
<feature type="transmembrane region" description="Helical" evidence="5">
    <location>
        <begin position="214"/>
        <end position="236"/>
    </location>
</feature>
<feature type="transmembrane region" description="Helical" evidence="5">
    <location>
        <begin position="853"/>
        <end position="874"/>
    </location>
</feature>
<feature type="transmembrane region" description="Helical" evidence="5">
    <location>
        <begin position="132"/>
        <end position="151"/>
    </location>
</feature>
<feature type="transmembrane region" description="Helical" evidence="5">
    <location>
        <begin position="684"/>
        <end position="703"/>
    </location>
</feature>
<feature type="transmembrane region" description="Helical" evidence="5">
    <location>
        <begin position="742"/>
        <end position="762"/>
    </location>
</feature>
<evidence type="ECO:0000256" key="5">
    <source>
        <dbReference type="SAM" id="Phobius"/>
    </source>
</evidence>
<sequence>MNFDEILTNHLGEFGTYQKKIYFLLCLPSISAGFHMVVSVFLLGTPKYRCALPGWSNDTFEIQNEAHRQMINLMIPDSTDETLKYSQCKLIKNNISVACNQWVYDKSIFKSTFTSEQNLVCTDELRTSHASMIFFGGVLAGAFGLGTLSDMIGRKKTLYMSSWLLLISTMAVAWAPSFWVFCVLRFIVGFSCAGLFMTAFVLGMEIVGPSKRVWAGVVIEYFFAIGLVVLAGIAYAIREWKYIEIAVSVPSVFFLLYWWLVPESPRWLLSQGRHEEAEKIIRQIAKGNNVTLPEKALVNLEADKSTTGRVWHLFTDRVLLIRTLIIFFNWLVVSMGYYGLSLNTGNLSGDFYLNFFLSGLVEFPAYTLCLVFLDRVGRKKLHVSCFVGGGLACICTIFTMLYADESLQPITVTLAMIGKIGIAAAFAVIYVWSAEIYPTVVRNAGMGASSACARIGGMVSPYIADVSKVVDGHLGRALPLVIFGGFSVLAGLLSLLLPETLNHKLPETIQDGKEFGKKENKYFPSKSYSNQAFATDDNISTTKTESSRLCALPNWPNDTYKIQSEAHMEDVNRSIPLSSEDGYLYDGCTIYGNNSKLVHCEKWVYAKTVFESTFTSEQNFVCDDELKTSHAAMIFFGGVLAGALGFGSLSDLLGRKKTFYFAVWLLLVSSFSLAWAPSFWVYGLLRFIIGMCTSGLYMVPFVLGMELVGPSKRVWAGIVICYFFAAGLVVLAGVAYFIRDWVYLEIAISIPSIFFLFYWWLIPESPRWLLSQGKHEEAVKILKKIAKGNNKNVDEKAFGNLTVQEEPSGRFWHLIDNPVLFKRTLIILINWMFASMAYYGLSLNTGDLSGDYYLNFFLSGLAEFPAYTICLLLLDRVGRKTLHVSCMVFGGIFCICAIFPMLYASEDLQPITVTLAMLGKVGIAAAYGIIYIWSAELYPTVVRNQGMGLSSTMANTGALVSPYVADLNKAVLGDVGRALPFVLFGGCALLAGLLALMLPETLNQHLPETIEDGINFGKIPNNKYKSEKVDNSVNSPGLDINEGVYSSTL</sequence>
<dbReference type="InterPro" id="IPR005829">
    <property type="entry name" value="Sugar_transporter_CS"/>
</dbReference>
<keyword evidence="2 5" id="KW-0812">Transmembrane</keyword>
<feature type="transmembrane region" description="Helical" evidence="5">
    <location>
        <begin position="187"/>
        <end position="207"/>
    </location>
</feature>
<proteinExistence type="predicted"/>
<feature type="transmembrane region" description="Helical" evidence="5">
    <location>
        <begin position="242"/>
        <end position="261"/>
    </location>
</feature>
<comment type="caution">
    <text evidence="7">The sequence shown here is derived from an EMBL/GenBank/DDBJ whole genome shotgun (WGS) entry which is preliminary data.</text>
</comment>
<organism evidence="7 8">
    <name type="scientific">Mytilus edulis</name>
    <name type="common">Blue mussel</name>
    <dbReference type="NCBI Taxonomy" id="6550"/>
    <lineage>
        <taxon>Eukaryota</taxon>
        <taxon>Metazoa</taxon>
        <taxon>Spiralia</taxon>
        <taxon>Lophotrochozoa</taxon>
        <taxon>Mollusca</taxon>
        <taxon>Bivalvia</taxon>
        <taxon>Autobranchia</taxon>
        <taxon>Pteriomorphia</taxon>
        <taxon>Mytilida</taxon>
        <taxon>Mytiloidea</taxon>
        <taxon>Mytilidae</taxon>
        <taxon>Mytilinae</taxon>
        <taxon>Mytilus</taxon>
    </lineage>
</organism>
<feature type="transmembrane region" description="Helical" evidence="5">
    <location>
        <begin position="911"/>
        <end position="934"/>
    </location>
</feature>
<dbReference type="InterPro" id="IPR036259">
    <property type="entry name" value="MFS_trans_sf"/>
</dbReference>
<dbReference type="AlphaFoldDB" id="A0A8S3UL46"/>
<evidence type="ECO:0000313" key="8">
    <source>
        <dbReference type="Proteomes" id="UP000683360"/>
    </source>
</evidence>
<feature type="domain" description="Major facilitator superfamily (MFS) profile" evidence="6">
    <location>
        <begin position="91"/>
        <end position="502"/>
    </location>
</feature>
<feature type="domain" description="Major facilitator superfamily (MFS) profile" evidence="6">
    <location>
        <begin position="580"/>
        <end position="1003"/>
    </location>
</feature>
<keyword evidence="8" id="KW-1185">Reference proteome</keyword>